<evidence type="ECO:0000313" key="2">
    <source>
        <dbReference type="EMBL" id="MED6141701.1"/>
    </source>
</evidence>
<dbReference type="EMBL" id="JASCZI010064508">
    <property type="protein sequence ID" value="MED6141701.1"/>
    <property type="molecule type" value="Genomic_DNA"/>
</dbReference>
<organism evidence="2 3">
    <name type="scientific">Stylosanthes scabra</name>
    <dbReference type="NCBI Taxonomy" id="79078"/>
    <lineage>
        <taxon>Eukaryota</taxon>
        <taxon>Viridiplantae</taxon>
        <taxon>Streptophyta</taxon>
        <taxon>Embryophyta</taxon>
        <taxon>Tracheophyta</taxon>
        <taxon>Spermatophyta</taxon>
        <taxon>Magnoliopsida</taxon>
        <taxon>eudicotyledons</taxon>
        <taxon>Gunneridae</taxon>
        <taxon>Pentapetalae</taxon>
        <taxon>rosids</taxon>
        <taxon>fabids</taxon>
        <taxon>Fabales</taxon>
        <taxon>Fabaceae</taxon>
        <taxon>Papilionoideae</taxon>
        <taxon>50 kb inversion clade</taxon>
        <taxon>dalbergioids sensu lato</taxon>
        <taxon>Dalbergieae</taxon>
        <taxon>Pterocarpus clade</taxon>
        <taxon>Stylosanthes</taxon>
    </lineage>
</organism>
<evidence type="ECO:0000256" key="1">
    <source>
        <dbReference type="SAM" id="MobiDB-lite"/>
    </source>
</evidence>
<comment type="caution">
    <text evidence="2">The sequence shown here is derived from an EMBL/GenBank/DDBJ whole genome shotgun (WGS) entry which is preliminary data.</text>
</comment>
<evidence type="ECO:0008006" key="4">
    <source>
        <dbReference type="Google" id="ProtNLM"/>
    </source>
</evidence>
<name>A0ABU6T092_9FABA</name>
<keyword evidence="3" id="KW-1185">Reference proteome</keyword>
<accession>A0ABU6T092</accession>
<reference evidence="2 3" key="1">
    <citation type="journal article" date="2023" name="Plants (Basel)">
        <title>Bridging the Gap: Combining Genomics and Transcriptomics Approaches to Understand Stylosanthes scabra, an Orphan Legume from the Brazilian Caatinga.</title>
        <authorList>
            <person name="Ferreira-Neto J.R.C."/>
            <person name="da Silva M.D."/>
            <person name="Binneck E."/>
            <person name="de Melo N.F."/>
            <person name="da Silva R.H."/>
            <person name="de Melo A.L.T.M."/>
            <person name="Pandolfi V."/>
            <person name="Bustamante F.O."/>
            <person name="Brasileiro-Vidal A.C."/>
            <person name="Benko-Iseppon A.M."/>
        </authorList>
    </citation>
    <scope>NUCLEOTIDE SEQUENCE [LARGE SCALE GENOMIC DNA]</scope>
    <source>
        <tissue evidence="2">Leaves</tissue>
    </source>
</reference>
<gene>
    <name evidence="2" type="ORF">PIB30_106116</name>
</gene>
<evidence type="ECO:0000313" key="3">
    <source>
        <dbReference type="Proteomes" id="UP001341840"/>
    </source>
</evidence>
<proteinExistence type="predicted"/>
<dbReference type="Proteomes" id="UP001341840">
    <property type="component" value="Unassembled WGS sequence"/>
</dbReference>
<feature type="region of interest" description="Disordered" evidence="1">
    <location>
        <begin position="111"/>
        <end position="132"/>
    </location>
</feature>
<protein>
    <recommendedName>
        <fullName evidence="4">Aminotransferase-like plant mobile domain-containing protein</fullName>
    </recommendedName>
</protein>
<sequence>MAGPLDLLQSWIFWRFPLLRPPIFDDIEWPLVSRWYRYLPTSNEKDPQLQRLRRQLDLMPFSEFVCLPYRTLEVEAVLDRRILQEEHRAHLYTLGPLSGTGWSSDPAVWWGSESSSPGPKHRLLTCEGRTRE</sequence>